<keyword evidence="9 13" id="KW-0482">Metalloprotease</keyword>
<dbReference type="PRINTS" id="PR00768">
    <property type="entry name" value="DEUTEROLYSIN"/>
</dbReference>
<evidence type="ECO:0000256" key="1">
    <source>
        <dbReference type="ARBA" id="ARBA00001187"/>
    </source>
</evidence>
<keyword evidence="7 13" id="KW-0378">Hydrolase</keyword>
<dbReference type="Gene3D" id="2.60.40.2970">
    <property type="match status" value="1"/>
</dbReference>
<dbReference type="Pfam" id="PF02102">
    <property type="entry name" value="Peptidase_M35"/>
    <property type="match status" value="1"/>
</dbReference>
<feature type="binding site" evidence="12">
    <location>
        <position position="329"/>
    </location>
    <ligand>
        <name>Zn(2+)</name>
        <dbReference type="ChEBI" id="CHEBI:29105"/>
        <note>catalytic</note>
    </ligand>
</feature>
<comment type="function">
    <text evidence="13">Secreted metalloproteinase that allows assimilation of proteinaceous substrates. Shows high activities on basic nuclear substrates such as histone and protamine.</text>
</comment>
<dbReference type="PANTHER" id="PTHR37016:SF3">
    <property type="entry name" value="NEUTRAL PROTEASE 2-RELATED"/>
    <property type="match status" value="1"/>
</dbReference>
<evidence type="ECO:0000256" key="7">
    <source>
        <dbReference type="ARBA" id="ARBA00022801"/>
    </source>
</evidence>
<dbReference type="Gene3D" id="3.40.390.10">
    <property type="entry name" value="Collagenase (Catalytic Domain)"/>
    <property type="match status" value="1"/>
</dbReference>
<evidence type="ECO:0000256" key="8">
    <source>
        <dbReference type="ARBA" id="ARBA00022833"/>
    </source>
</evidence>
<dbReference type="Proteomes" id="UP001392437">
    <property type="component" value="Unassembled WGS sequence"/>
</dbReference>
<evidence type="ECO:0000256" key="3">
    <source>
        <dbReference type="ARBA" id="ARBA00022670"/>
    </source>
</evidence>
<organism evidence="14 15">
    <name type="scientific">Apiospora kogelbergensis</name>
    <dbReference type="NCBI Taxonomy" id="1337665"/>
    <lineage>
        <taxon>Eukaryota</taxon>
        <taxon>Fungi</taxon>
        <taxon>Dikarya</taxon>
        <taxon>Ascomycota</taxon>
        <taxon>Pezizomycotina</taxon>
        <taxon>Sordariomycetes</taxon>
        <taxon>Xylariomycetidae</taxon>
        <taxon>Amphisphaeriales</taxon>
        <taxon>Apiosporaceae</taxon>
        <taxon>Apiospora</taxon>
    </lineage>
</organism>
<dbReference type="AlphaFoldDB" id="A0AAW0R131"/>
<comment type="cofactor">
    <cofactor evidence="12 13">
        <name>Zn(2+)</name>
        <dbReference type="ChEBI" id="CHEBI:29105"/>
    </cofactor>
    <text evidence="12 13">Binds 1 zinc ion per subunit.</text>
</comment>
<evidence type="ECO:0000256" key="12">
    <source>
        <dbReference type="PIRSR" id="PIRSR601384-2"/>
    </source>
</evidence>
<dbReference type="GO" id="GO:0046872">
    <property type="term" value="F:metal ion binding"/>
    <property type="evidence" value="ECO:0007669"/>
    <property type="project" value="UniProtKB-KW"/>
</dbReference>
<evidence type="ECO:0000256" key="13">
    <source>
        <dbReference type="RuleBase" id="RU361126"/>
    </source>
</evidence>
<gene>
    <name evidence="14" type="ORF">PG999_005077</name>
</gene>
<feature type="binding site" evidence="12">
    <location>
        <position position="333"/>
    </location>
    <ligand>
        <name>Zn(2+)</name>
        <dbReference type="ChEBI" id="CHEBI:29105"/>
        <note>catalytic</note>
    </ligand>
</feature>
<evidence type="ECO:0000313" key="15">
    <source>
        <dbReference type="Proteomes" id="UP001392437"/>
    </source>
</evidence>
<comment type="similarity">
    <text evidence="2 13">Belongs to the peptidase M35 family.</text>
</comment>
<reference evidence="14 15" key="1">
    <citation type="submission" date="2023-01" db="EMBL/GenBank/DDBJ databases">
        <title>Analysis of 21 Apiospora genomes using comparative genomics revels a genus with tremendous synthesis potential of carbohydrate active enzymes and secondary metabolites.</title>
        <authorList>
            <person name="Sorensen T."/>
        </authorList>
    </citation>
    <scope>NUCLEOTIDE SEQUENCE [LARGE SCALE GENOMIC DNA]</scope>
    <source>
        <strain evidence="14 15">CBS 117206</strain>
    </source>
</reference>
<keyword evidence="5 12" id="KW-0479">Metal-binding</keyword>
<dbReference type="InterPro" id="IPR001384">
    <property type="entry name" value="Peptidase_M35"/>
</dbReference>
<sequence length="378" mass="40841">MVSARSLMALTSLAAASLVSAHAIDHSRLGKRAPSPLEVKLTAPTGDVAEIVATITNVGAEDLSLLAVGTILDKHLPVERLAVSNEAGNRETNTISARQGIEVPFKGVHITLEHEALTSEHFELLKAGASLQTVIDSTSVHSFDEVGTYAFEARGMLPYALASSTQLRSSAAYQSNALRLAVADAPRGAAQSLRALDRRFNLQPGCTAAEEADMRTSLVNCQKLALAAAADAADPSSKRFVEYFMTNASETRRIVVDRLTAVARECANADSGVRLFCNDFYNICEVYGPLVAYSVSSGPDTTVVCPLFWERPGLTEECHKQDHATTIIHEATHSESVYSPKTNDYAYSYPNSTQLEPWFALRNADQYTLYANAVHVNC</sequence>
<evidence type="ECO:0000256" key="2">
    <source>
        <dbReference type="ARBA" id="ARBA00010279"/>
    </source>
</evidence>
<dbReference type="CDD" id="cd11008">
    <property type="entry name" value="M35_deuterolysin_like"/>
    <property type="match status" value="1"/>
</dbReference>
<evidence type="ECO:0000256" key="10">
    <source>
        <dbReference type="ARBA" id="ARBA00023145"/>
    </source>
</evidence>
<evidence type="ECO:0000313" key="14">
    <source>
        <dbReference type="EMBL" id="KAK8120957.1"/>
    </source>
</evidence>
<evidence type="ECO:0000256" key="9">
    <source>
        <dbReference type="ARBA" id="ARBA00023049"/>
    </source>
</evidence>
<dbReference type="GO" id="GO:0004222">
    <property type="term" value="F:metalloendopeptidase activity"/>
    <property type="evidence" value="ECO:0007669"/>
    <property type="project" value="InterPro"/>
</dbReference>
<keyword evidence="6 13" id="KW-0732">Signal</keyword>
<evidence type="ECO:0000256" key="5">
    <source>
        <dbReference type="ARBA" id="ARBA00022723"/>
    </source>
</evidence>
<keyword evidence="8 12" id="KW-0862">Zinc</keyword>
<dbReference type="GO" id="GO:0006508">
    <property type="term" value="P:proteolysis"/>
    <property type="evidence" value="ECO:0007669"/>
    <property type="project" value="UniProtKB-KW"/>
</dbReference>
<evidence type="ECO:0000256" key="11">
    <source>
        <dbReference type="PIRSR" id="PIRSR601384-1"/>
    </source>
</evidence>
<accession>A0AAW0R131</accession>
<dbReference type="SUPFAM" id="SSF55486">
    <property type="entry name" value="Metalloproteases ('zincins'), catalytic domain"/>
    <property type="match status" value="1"/>
</dbReference>
<dbReference type="EMBL" id="JAQQWP010000004">
    <property type="protein sequence ID" value="KAK8120957.1"/>
    <property type="molecule type" value="Genomic_DNA"/>
</dbReference>
<protein>
    <recommendedName>
        <fullName evidence="13">Neutral protease 2</fullName>
        <ecNumber evidence="13">3.4.24.39</ecNumber>
    </recommendedName>
    <alternativeName>
        <fullName evidence="13">Deuterolysin</fullName>
    </alternativeName>
</protein>
<keyword evidence="10" id="KW-0865">Zymogen</keyword>
<dbReference type="GO" id="GO:0005576">
    <property type="term" value="C:extracellular region"/>
    <property type="evidence" value="ECO:0007669"/>
    <property type="project" value="UniProtKB-SubCell"/>
</dbReference>
<dbReference type="EC" id="3.4.24.39" evidence="13"/>
<keyword evidence="13" id="KW-0964">Secreted</keyword>
<feature type="binding site" evidence="12">
    <location>
        <position position="344"/>
    </location>
    <ligand>
        <name>Zn(2+)</name>
        <dbReference type="ChEBI" id="CHEBI:29105"/>
        <note>catalytic</note>
    </ligand>
</feature>
<dbReference type="InterPro" id="IPR050414">
    <property type="entry name" value="Fungal_M35_metalloproteases"/>
</dbReference>
<dbReference type="PANTHER" id="PTHR37016">
    <property type="match status" value="1"/>
</dbReference>
<feature type="signal peptide" evidence="13">
    <location>
        <begin position="1"/>
        <end position="23"/>
    </location>
</feature>
<name>A0AAW0R131_9PEZI</name>
<keyword evidence="15" id="KW-1185">Reference proteome</keyword>
<proteinExistence type="inferred from homology"/>
<dbReference type="InterPro" id="IPR024079">
    <property type="entry name" value="MetalloPept_cat_dom_sf"/>
</dbReference>
<feature type="chain" id="PRO_5043107582" description="Neutral protease 2" evidence="13">
    <location>
        <begin position="24"/>
        <end position="378"/>
    </location>
</feature>
<feature type="active site" evidence="11">
    <location>
        <position position="330"/>
    </location>
</feature>
<evidence type="ECO:0000256" key="4">
    <source>
        <dbReference type="ARBA" id="ARBA00022685"/>
    </source>
</evidence>
<keyword evidence="4 13" id="KW-0165">Cleavage on pair of basic residues</keyword>
<comment type="subcellular location">
    <subcellularLocation>
        <location evidence="13">Secreted</location>
    </subcellularLocation>
</comment>
<evidence type="ECO:0000256" key="6">
    <source>
        <dbReference type="ARBA" id="ARBA00022729"/>
    </source>
</evidence>
<comment type="caution">
    <text evidence="14">The sequence shown here is derived from an EMBL/GenBank/DDBJ whole genome shotgun (WGS) entry which is preliminary data.</text>
</comment>
<comment type="catalytic activity">
    <reaction evidence="1 13">
        <text>Preferential cleavage of bonds with hydrophobic residues in P1'. Also 3-Asn-|-Gln-4 and 8-Gly-|-Ser-9 bonds in insulin B chain.</text>
        <dbReference type="EC" id="3.4.24.39"/>
    </reaction>
</comment>
<keyword evidence="3 13" id="KW-0645">Protease</keyword>